<dbReference type="OrthoDB" id="9803036at2"/>
<reference evidence="1 2" key="1">
    <citation type="submission" date="2019-09" db="EMBL/GenBank/DDBJ databases">
        <title>Phylogeny of genus Pseudoclavibacter and closely related genus.</title>
        <authorList>
            <person name="Li Y."/>
        </authorList>
    </citation>
    <scope>NUCLEOTIDE SEQUENCE [LARGE SCALE GENOMIC DNA]</scope>
    <source>
        <strain evidence="1 2">DSM 23821</strain>
    </source>
</reference>
<sequence length="202" mass="20509">MTSAATPGPLILPFRGRAPRIHPSAWIAPTAVIIGDVEIGPDSSVFYGCVLRGDSGSIRIGARTNLQDGTVVHVDADAPTTLGDDVTVGHQALVHGSTVGNGTLVGMKSALLSHSVIGTGSLIAAGAVVLEGAEIPATSLAAGVPAKVRRELSAEESAAFIPHAAAYVELAHAQPRVDQALPWPPVNPLAALDVDDDPATTD</sequence>
<dbReference type="AlphaFoldDB" id="A0A7J5BZ08"/>
<comment type="caution">
    <text evidence="1">The sequence shown here is derived from an EMBL/GenBank/DDBJ whole genome shotgun (WGS) entry which is preliminary data.</text>
</comment>
<dbReference type="EMBL" id="WBJZ01000005">
    <property type="protein sequence ID" value="KAB1659597.1"/>
    <property type="molecule type" value="Genomic_DNA"/>
</dbReference>
<keyword evidence="2" id="KW-1185">Reference proteome</keyword>
<dbReference type="CDD" id="cd04645">
    <property type="entry name" value="LbH_gamma_CA_like"/>
    <property type="match status" value="1"/>
</dbReference>
<evidence type="ECO:0000313" key="2">
    <source>
        <dbReference type="Proteomes" id="UP000467240"/>
    </source>
</evidence>
<proteinExistence type="predicted"/>
<protein>
    <submittedName>
        <fullName evidence="1">Gamma carbonic anhydrase family protein</fullName>
    </submittedName>
</protein>
<name>A0A7J5BZ08_9MICO</name>
<evidence type="ECO:0000313" key="1">
    <source>
        <dbReference type="EMBL" id="KAB1659597.1"/>
    </source>
</evidence>
<dbReference type="InterPro" id="IPR011004">
    <property type="entry name" value="Trimer_LpxA-like_sf"/>
</dbReference>
<dbReference type="SUPFAM" id="SSF51161">
    <property type="entry name" value="Trimeric LpxA-like enzymes"/>
    <property type="match status" value="1"/>
</dbReference>
<organism evidence="1 2">
    <name type="scientific">Pseudoclavibacter chungangensis</name>
    <dbReference type="NCBI Taxonomy" id="587635"/>
    <lineage>
        <taxon>Bacteria</taxon>
        <taxon>Bacillati</taxon>
        <taxon>Actinomycetota</taxon>
        <taxon>Actinomycetes</taxon>
        <taxon>Micrococcales</taxon>
        <taxon>Microbacteriaceae</taxon>
        <taxon>Pseudoclavibacter</taxon>
    </lineage>
</organism>
<dbReference type="PANTHER" id="PTHR13061:SF29">
    <property type="entry name" value="GAMMA CARBONIC ANHYDRASE-LIKE 1, MITOCHONDRIAL-RELATED"/>
    <property type="match status" value="1"/>
</dbReference>
<gene>
    <name evidence="1" type="ORF">F8O01_04835</name>
</gene>
<dbReference type="RefSeq" id="WP_158039763.1">
    <property type="nucleotide sequence ID" value="NZ_JACCFV010000001.1"/>
</dbReference>
<dbReference type="InterPro" id="IPR047324">
    <property type="entry name" value="LbH_gamma_CA-like"/>
</dbReference>
<dbReference type="PANTHER" id="PTHR13061">
    <property type="entry name" value="DYNACTIN SUBUNIT P25"/>
    <property type="match status" value="1"/>
</dbReference>
<accession>A0A7J5BZ08</accession>
<dbReference type="Proteomes" id="UP000467240">
    <property type="component" value="Unassembled WGS sequence"/>
</dbReference>
<dbReference type="InterPro" id="IPR050484">
    <property type="entry name" value="Transf_Hexapept/Carb_Anhydrase"/>
</dbReference>
<dbReference type="Gene3D" id="2.160.10.10">
    <property type="entry name" value="Hexapeptide repeat proteins"/>
    <property type="match status" value="1"/>
</dbReference>